<evidence type="ECO:0000313" key="1">
    <source>
        <dbReference type="EMBL" id="QZH68322.1"/>
    </source>
</evidence>
<evidence type="ECO:0000313" key="2">
    <source>
        <dbReference type="Proteomes" id="UP000825598"/>
    </source>
</evidence>
<proteinExistence type="predicted"/>
<name>A0ACD1FMP5_MYCFR</name>
<dbReference type="EMBL" id="CP081673">
    <property type="protein sequence ID" value="QZH68322.1"/>
    <property type="molecule type" value="Genomic_DNA"/>
</dbReference>
<organism evidence="1 2">
    <name type="scientific">Mycolicibacterium farcinogenes</name>
    <name type="common">Mycobacterium farcinogenes</name>
    <dbReference type="NCBI Taxonomy" id="1802"/>
    <lineage>
        <taxon>Bacteria</taxon>
        <taxon>Bacillati</taxon>
        <taxon>Actinomycetota</taxon>
        <taxon>Actinomycetes</taxon>
        <taxon>Mycobacteriales</taxon>
        <taxon>Mycobacteriaceae</taxon>
        <taxon>Mycolicibacterium</taxon>
    </lineage>
</organism>
<reference evidence="1" key="1">
    <citation type="submission" date="2021-07" db="EMBL/GenBank/DDBJ databases">
        <title>Complete Genome Sequences of Mycobacterium farcinogenes Isolated from Clinical Specimens from Patients in Thailand.</title>
        <authorList>
            <person name="Sodsai P."/>
        </authorList>
    </citation>
    <scope>NUCLEOTIDE SEQUENCE</scope>
    <source>
        <strain evidence="1">BKK/CU-MFGFA-001</strain>
    </source>
</reference>
<keyword evidence="2" id="KW-1185">Reference proteome</keyword>
<dbReference type="Proteomes" id="UP000825598">
    <property type="component" value="Chromosome"/>
</dbReference>
<accession>A0ACD1FMP5</accession>
<gene>
    <name evidence="1" type="ORF">K6L26_12250</name>
</gene>
<sequence length="87" mass="9352">MANDPAAIAAKLAKLYETEPVQEPTEPDTEPVGKGNIIPSAGNQPDHVPTEKELIGLAEQAGDTEQSTRLKNEQLQKLIAKTYGMNP</sequence>
<protein>
    <submittedName>
        <fullName evidence="1">Uncharacterized protein</fullName>
    </submittedName>
</protein>